<protein>
    <submittedName>
        <fullName evidence="1">Uncharacterized protein</fullName>
    </submittedName>
</protein>
<evidence type="ECO:0000313" key="2">
    <source>
        <dbReference type="Proteomes" id="UP000004757"/>
    </source>
</evidence>
<dbReference type="AlphaFoldDB" id="D4XX35"/>
<evidence type="ECO:0000313" key="1">
    <source>
        <dbReference type="EMBL" id="EFF41087.1"/>
    </source>
</evidence>
<comment type="caution">
    <text evidence="1">The sequence shown here is derived from an EMBL/GenBank/DDBJ whole genome shotgun (WGS) entry which is preliminary data.</text>
</comment>
<dbReference type="Proteomes" id="UP000004757">
    <property type="component" value="Unassembled WGS sequence"/>
</dbReference>
<gene>
    <name evidence="1" type="ORF">MALL_0811</name>
</gene>
<dbReference type="EMBL" id="ADNC01000029">
    <property type="protein sequence ID" value="EFF41087.1"/>
    <property type="molecule type" value="Genomic_DNA"/>
</dbReference>
<keyword evidence="2" id="KW-1185">Reference proteome</keyword>
<proteinExistence type="predicted"/>
<dbReference type="RefSeq" id="WP_005684018.1">
    <property type="nucleotide sequence ID" value="NZ_ADNC01000029.1"/>
</dbReference>
<dbReference type="STRING" id="747682.MALL_0811"/>
<name>D4XX35_9BACT</name>
<accession>D4XX35</accession>
<sequence>MNKTYYSSYNTNYGLKPTIFKSNMEFKLLKNRVKGNNNHMARGSYSQRSSIPDELIKTIVGQSLNKTKRR</sequence>
<organism evidence="1 2">
    <name type="scientific">Mycoplasmopsis alligatoris A21JP2</name>
    <dbReference type="NCBI Taxonomy" id="747682"/>
    <lineage>
        <taxon>Bacteria</taxon>
        <taxon>Bacillati</taxon>
        <taxon>Mycoplasmatota</taxon>
        <taxon>Mycoplasmoidales</taxon>
        <taxon>Metamycoplasmataceae</taxon>
        <taxon>Mycoplasmopsis</taxon>
    </lineage>
</organism>
<reference evidence="1 2" key="1">
    <citation type="submission" date="2010-03" db="EMBL/GenBank/DDBJ databases">
        <authorList>
            <person name="Glass J.I."/>
            <person name="Benders G.A."/>
            <person name="Durkin A.S."/>
            <person name="Farmerie W.G."/>
            <person name="Hlavinka K."/>
            <person name="Hostetler J."/>
            <person name="Jackson J."/>
            <person name="May M.A."/>
            <person name="Miller R.H."/>
            <person name="Paralanov V."/>
            <person name="Radune D."/>
            <person name="Szczypinski B."/>
            <person name="Brown D.R."/>
        </authorList>
    </citation>
    <scope>NUCLEOTIDE SEQUENCE [LARGE SCALE GENOMIC DNA]</scope>
    <source>
        <strain evidence="1 2">A21JP2</strain>
    </source>
</reference>